<sequence>MYAKASSQESCAFSTVCRLSFSLMKACDYEEDLVSGRLPRLSVSCNVHESVASFVYIDHLVQSFPFVWLLLSICCLYVWMSLVSFLAKFMGMDDRLKTSNRSFTRSDRVGKSRRSPRKTHGRHVKAKKMQEKVESQSPATPLTSPIVTMIVSHEQRVFVAHEEILCRSPLFRSLLKDESVGDSMDKAVALPDEEPEILSCVLEFLYKGDYSPRLLRNKETNSLELEKSHNGTPHPGSHGSSEATMFHSAVGDIVLRDTAVYCAAEKYGLEELKSLAIRKQGLQSGIPIDVILRSARYAYDNTPDSEYRLRAHYLAMIIRTREIFKASGTMQNEMEMGHKFFFDLFVAMCNHIDDLEEMSNDESLKMT</sequence>
<feature type="transmembrane region" description="Helical" evidence="2">
    <location>
        <begin position="66"/>
        <end position="87"/>
    </location>
</feature>
<accession>A0A5N7BGX2</accession>
<organism evidence="4 5">
    <name type="scientific">Aspergillus bertholletiae</name>
    <dbReference type="NCBI Taxonomy" id="1226010"/>
    <lineage>
        <taxon>Eukaryota</taxon>
        <taxon>Fungi</taxon>
        <taxon>Dikarya</taxon>
        <taxon>Ascomycota</taxon>
        <taxon>Pezizomycotina</taxon>
        <taxon>Eurotiomycetes</taxon>
        <taxon>Eurotiomycetidae</taxon>
        <taxon>Eurotiales</taxon>
        <taxon>Aspergillaceae</taxon>
        <taxon>Aspergillus</taxon>
        <taxon>Aspergillus subgen. Circumdati</taxon>
    </lineage>
</organism>
<name>A0A5N7BGX2_9EURO</name>
<proteinExistence type="predicted"/>
<dbReference type="InterPro" id="IPR000210">
    <property type="entry name" value="BTB/POZ_dom"/>
</dbReference>
<dbReference type="Pfam" id="PF00651">
    <property type="entry name" value="BTB"/>
    <property type="match status" value="1"/>
</dbReference>
<dbReference type="PANTHER" id="PTHR47843">
    <property type="entry name" value="BTB DOMAIN-CONTAINING PROTEIN-RELATED"/>
    <property type="match status" value="1"/>
</dbReference>
<evidence type="ECO:0000256" key="2">
    <source>
        <dbReference type="SAM" id="Phobius"/>
    </source>
</evidence>
<dbReference type="PANTHER" id="PTHR47843:SF7">
    <property type="entry name" value="BTB DOMAIN-CONTAINING PROTEIN"/>
    <property type="match status" value="1"/>
</dbReference>
<dbReference type="InterPro" id="IPR011333">
    <property type="entry name" value="SKP1/BTB/POZ_sf"/>
</dbReference>
<evidence type="ECO:0000259" key="3">
    <source>
        <dbReference type="PROSITE" id="PS50097"/>
    </source>
</evidence>
<reference evidence="4 5" key="1">
    <citation type="submission" date="2019-04" db="EMBL/GenBank/DDBJ databases">
        <title>Friends and foes A comparative genomics studyof 23 Aspergillus species from section Flavi.</title>
        <authorList>
            <consortium name="DOE Joint Genome Institute"/>
            <person name="Kjaerbolling I."/>
            <person name="Vesth T."/>
            <person name="Frisvad J.C."/>
            <person name="Nybo J.L."/>
            <person name="Theobald S."/>
            <person name="Kildgaard S."/>
            <person name="Isbrandt T."/>
            <person name="Kuo A."/>
            <person name="Sato A."/>
            <person name="Lyhne E.K."/>
            <person name="Kogle M.E."/>
            <person name="Wiebenga A."/>
            <person name="Kun R.S."/>
            <person name="Lubbers R.J."/>
            <person name="Makela M.R."/>
            <person name="Barry K."/>
            <person name="Chovatia M."/>
            <person name="Clum A."/>
            <person name="Daum C."/>
            <person name="Haridas S."/>
            <person name="He G."/>
            <person name="LaButti K."/>
            <person name="Lipzen A."/>
            <person name="Mondo S."/>
            <person name="Riley R."/>
            <person name="Salamov A."/>
            <person name="Simmons B.A."/>
            <person name="Magnuson J.K."/>
            <person name="Henrissat B."/>
            <person name="Mortensen U.H."/>
            <person name="Larsen T.O."/>
            <person name="Devries R.P."/>
            <person name="Grigoriev I.V."/>
            <person name="Machida M."/>
            <person name="Baker S.E."/>
            <person name="Andersen M.R."/>
        </authorList>
    </citation>
    <scope>NUCLEOTIDE SEQUENCE [LARGE SCALE GENOMIC DNA]</scope>
    <source>
        <strain evidence="4 5">IBT 29228</strain>
    </source>
</reference>
<feature type="domain" description="BTB" evidence="3">
    <location>
        <begin position="147"/>
        <end position="214"/>
    </location>
</feature>
<dbReference type="PROSITE" id="PS50097">
    <property type="entry name" value="BTB"/>
    <property type="match status" value="1"/>
</dbReference>
<keyword evidence="2" id="KW-1133">Transmembrane helix</keyword>
<evidence type="ECO:0000313" key="4">
    <source>
        <dbReference type="EMBL" id="KAE8381009.1"/>
    </source>
</evidence>
<protein>
    <recommendedName>
        <fullName evidence="3">BTB domain-containing protein</fullName>
    </recommendedName>
</protein>
<feature type="region of interest" description="Disordered" evidence="1">
    <location>
        <begin position="103"/>
        <end position="139"/>
    </location>
</feature>
<dbReference type="EMBL" id="ML736175">
    <property type="protein sequence ID" value="KAE8381009.1"/>
    <property type="molecule type" value="Genomic_DNA"/>
</dbReference>
<dbReference type="AlphaFoldDB" id="A0A5N7BGX2"/>
<dbReference type="OrthoDB" id="45365at2759"/>
<dbReference type="SUPFAM" id="SSF54695">
    <property type="entry name" value="POZ domain"/>
    <property type="match status" value="1"/>
</dbReference>
<feature type="compositionally biased region" description="Basic residues" evidence="1">
    <location>
        <begin position="111"/>
        <end position="127"/>
    </location>
</feature>
<evidence type="ECO:0000313" key="5">
    <source>
        <dbReference type="Proteomes" id="UP000326198"/>
    </source>
</evidence>
<dbReference type="Proteomes" id="UP000326198">
    <property type="component" value="Unassembled WGS sequence"/>
</dbReference>
<keyword evidence="2" id="KW-0812">Transmembrane</keyword>
<evidence type="ECO:0000256" key="1">
    <source>
        <dbReference type="SAM" id="MobiDB-lite"/>
    </source>
</evidence>
<dbReference type="Gene3D" id="3.30.710.10">
    <property type="entry name" value="Potassium Channel Kv1.1, Chain A"/>
    <property type="match status" value="1"/>
</dbReference>
<keyword evidence="2" id="KW-0472">Membrane</keyword>
<keyword evidence="5" id="KW-1185">Reference proteome</keyword>
<gene>
    <name evidence="4" type="ORF">BDV26DRAFT_256317</name>
</gene>